<organism evidence="1 2">
    <name type="scientific">Patella caerulea</name>
    <name type="common">Rayed Mediterranean limpet</name>
    <dbReference type="NCBI Taxonomy" id="87958"/>
    <lineage>
        <taxon>Eukaryota</taxon>
        <taxon>Metazoa</taxon>
        <taxon>Spiralia</taxon>
        <taxon>Lophotrochozoa</taxon>
        <taxon>Mollusca</taxon>
        <taxon>Gastropoda</taxon>
        <taxon>Patellogastropoda</taxon>
        <taxon>Patelloidea</taxon>
        <taxon>Patellidae</taxon>
        <taxon>Patella</taxon>
    </lineage>
</organism>
<evidence type="ECO:0000313" key="2">
    <source>
        <dbReference type="Proteomes" id="UP001347796"/>
    </source>
</evidence>
<evidence type="ECO:0000313" key="1">
    <source>
        <dbReference type="EMBL" id="KAK6167605.1"/>
    </source>
</evidence>
<protein>
    <submittedName>
        <fullName evidence="1">Uncharacterized protein</fullName>
    </submittedName>
</protein>
<name>A0AAN8G886_PATCE</name>
<comment type="caution">
    <text evidence="1">The sequence shown here is derived from an EMBL/GenBank/DDBJ whole genome shotgun (WGS) entry which is preliminary data.</text>
</comment>
<reference evidence="1 2" key="1">
    <citation type="submission" date="2024-01" db="EMBL/GenBank/DDBJ databases">
        <title>The genome of the rayed Mediterranean limpet Patella caerulea (Linnaeus, 1758).</title>
        <authorList>
            <person name="Anh-Thu Weber A."/>
            <person name="Halstead-Nussloch G."/>
        </authorList>
    </citation>
    <scope>NUCLEOTIDE SEQUENCE [LARGE SCALE GENOMIC DNA]</scope>
    <source>
        <strain evidence="1">AATW-2023a</strain>
        <tissue evidence="1">Whole specimen</tissue>
    </source>
</reference>
<gene>
    <name evidence="1" type="ORF">SNE40_021591</name>
</gene>
<accession>A0AAN8G886</accession>
<dbReference type="AlphaFoldDB" id="A0AAN8G886"/>
<keyword evidence="2" id="KW-1185">Reference proteome</keyword>
<dbReference type="EMBL" id="JAZGQO010000018">
    <property type="protein sequence ID" value="KAK6167605.1"/>
    <property type="molecule type" value="Genomic_DNA"/>
</dbReference>
<proteinExistence type="predicted"/>
<sequence length="89" mass="10473">MMEPKVFTFSPSSVEKARINYKRNSVPYLPFKKKPKRLEIPLNDADISKSRESLFAQYRRRSYAENKKFAKHETEELLRCSSDLSLDEG</sequence>
<dbReference type="Proteomes" id="UP001347796">
    <property type="component" value="Unassembled WGS sequence"/>
</dbReference>